<dbReference type="InterPro" id="IPR001878">
    <property type="entry name" value="Znf_CCHC"/>
</dbReference>
<protein>
    <recommendedName>
        <fullName evidence="2">CCHC-type domain-containing protein</fullName>
    </recommendedName>
</protein>
<evidence type="ECO:0000256" key="1">
    <source>
        <dbReference type="PROSITE-ProRule" id="PRU00047"/>
    </source>
</evidence>
<dbReference type="GO" id="GO:0008270">
    <property type="term" value="F:zinc ion binding"/>
    <property type="evidence" value="ECO:0007669"/>
    <property type="project" value="UniProtKB-KW"/>
</dbReference>
<dbReference type="SUPFAM" id="SSF57756">
    <property type="entry name" value="Retrovirus zinc finger-like domains"/>
    <property type="match status" value="1"/>
</dbReference>
<gene>
    <name evidence="3" type="ORF">NQ315_013971</name>
</gene>
<accession>A0AAV8VSS7</accession>
<dbReference type="Gene3D" id="4.10.60.10">
    <property type="entry name" value="Zinc finger, CCHC-type"/>
    <property type="match status" value="1"/>
</dbReference>
<sequence>MDRVDVMQCYRCWGYGHTRRACKEEIGKENTCRRCGRAGHLQKECKEEAQCLSCGNGGHIVESGKCPEFQKALRRARQQQRKTIISHKLQKTLVSAYNIVAKDKHAKKEHLHSRCITYPHFKTLALKNKSIHYSVLKMLTFHKTLISFDIVSLFINISSLDLVETM</sequence>
<dbReference type="PROSITE" id="PS50158">
    <property type="entry name" value="ZF_CCHC"/>
    <property type="match status" value="1"/>
</dbReference>
<proteinExistence type="predicted"/>
<keyword evidence="1" id="KW-0862">Zinc</keyword>
<keyword evidence="1" id="KW-0479">Metal-binding</keyword>
<evidence type="ECO:0000259" key="2">
    <source>
        <dbReference type="PROSITE" id="PS50158"/>
    </source>
</evidence>
<dbReference type="SMART" id="SM00343">
    <property type="entry name" value="ZnF_C2HC"/>
    <property type="match status" value="3"/>
</dbReference>
<reference evidence="3 4" key="1">
    <citation type="journal article" date="2023" name="Insect Mol. Biol.">
        <title>Genome sequencing provides insights into the evolution of gene families encoding plant cell wall-degrading enzymes in longhorned beetles.</title>
        <authorList>
            <person name="Shin N.R."/>
            <person name="Okamura Y."/>
            <person name="Kirsch R."/>
            <person name="Pauchet Y."/>
        </authorList>
    </citation>
    <scope>NUCLEOTIDE SEQUENCE [LARGE SCALE GENOMIC DNA]</scope>
    <source>
        <strain evidence="3">EAD_L_NR</strain>
    </source>
</reference>
<evidence type="ECO:0000313" key="3">
    <source>
        <dbReference type="EMBL" id="KAJ8916766.1"/>
    </source>
</evidence>
<evidence type="ECO:0000313" key="4">
    <source>
        <dbReference type="Proteomes" id="UP001159042"/>
    </source>
</evidence>
<dbReference type="InterPro" id="IPR036875">
    <property type="entry name" value="Znf_CCHC_sf"/>
</dbReference>
<dbReference type="EMBL" id="JANEYG010000040">
    <property type="protein sequence ID" value="KAJ8916766.1"/>
    <property type="molecule type" value="Genomic_DNA"/>
</dbReference>
<keyword evidence="4" id="KW-1185">Reference proteome</keyword>
<dbReference type="GO" id="GO:0003676">
    <property type="term" value="F:nucleic acid binding"/>
    <property type="evidence" value="ECO:0007669"/>
    <property type="project" value="InterPro"/>
</dbReference>
<feature type="domain" description="CCHC-type" evidence="2">
    <location>
        <begin position="32"/>
        <end position="47"/>
    </location>
</feature>
<dbReference type="AlphaFoldDB" id="A0AAV8VSS7"/>
<comment type="caution">
    <text evidence="3">The sequence shown here is derived from an EMBL/GenBank/DDBJ whole genome shotgun (WGS) entry which is preliminary data.</text>
</comment>
<dbReference type="Proteomes" id="UP001159042">
    <property type="component" value="Unassembled WGS sequence"/>
</dbReference>
<dbReference type="Pfam" id="PF00098">
    <property type="entry name" value="zf-CCHC"/>
    <property type="match status" value="1"/>
</dbReference>
<keyword evidence="1" id="KW-0863">Zinc-finger</keyword>
<organism evidence="3 4">
    <name type="scientific">Exocentrus adspersus</name>
    <dbReference type="NCBI Taxonomy" id="1586481"/>
    <lineage>
        <taxon>Eukaryota</taxon>
        <taxon>Metazoa</taxon>
        <taxon>Ecdysozoa</taxon>
        <taxon>Arthropoda</taxon>
        <taxon>Hexapoda</taxon>
        <taxon>Insecta</taxon>
        <taxon>Pterygota</taxon>
        <taxon>Neoptera</taxon>
        <taxon>Endopterygota</taxon>
        <taxon>Coleoptera</taxon>
        <taxon>Polyphaga</taxon>
        <taxon>Cucujiformia</taxon>
        <taxon>Chrysomeloidea</taxon>
        <taxon>Cerambycidae</taxon>
        <taxon>Lamiinae</taxon>
        <taxon>Acanthocinini</taxon>
        <taxon>Exocentrus</taxon>
    </lineage>
</organism>
<name>A0AAV8VSS7_9CUCU</name>